<evidence type="ECO:0000313" key="1">
    <source>
        <dbReference type="EMBL" id="KKL13841.1"/>
    </source>
</evidence>
<dbReference type="Gene3D" id="3.30.70.100">
    <property type="match status" value="1"/>
</dbReference>
<dbReference type="InterPro" id="IPR011008">
    <property type="entry name" value="Dimeric_a/b-barrel"/>
</dbReference>
<dbReference type="AlphaFoldDB" id="A0A0F9D7S6"/>
<reference evidence="1" key="1">
    <citation type="journal article" date="2015" name="Nature">
        <title>Complex archaea that bridge the gap between prokaryotes and eukaryotes.</title>
        <authorList>
            <person name="Spang A."/>
            <person name="Saw J.H."/>
            <person name="Jorgensen S.L."/>
            <person name="Zaremba-Niedzwiedzka K."/>
            <person name="Martijn J."/>
            <person name="Lind A.E."/>
            <person name="van Eijk R."/>
            <person name="Schleper C."/>
            <person name="Guy L."/>
            <person name="Ettema T.J."/>
        </authorList>
    </citation>
    <scope>NUCLEOTIDE SEQUENCE</scope>
</reference>
<dbReference type="Pfam" id="PF07237">
    <property type="entry name" value="DUF1428"/>
    <property type="match status" value="1"/>
</dbReference>
<dbReference type="InterPro" id="IPR009874">
    <property type="entry name" value="DUF1428"/>
</dbReference>
<dbReference type="EMBL" id="LAZR01040698">
    <property type="protein sequence ID" value="KKL13841.1"/>
    <property type="molecule type" value="Genomic_DNA"/>
</dbReference>
<comment type="caution">
    <text evidence="1">The sequence shown here is derived from an EMBL/GenBank/DDBJ whole genome shotgun (WGS) entry which is preliminary data.</text>
</comment>
<accession>A0A0F9D7S6</accession>
<evidence type="ECO:0008006" key="2">
    <source>
        <dbReference type="Google" id="ProtNLM"/>
    </source>
</evidence>
<sequence length="123" mass="13888">MSYISGFVIAVPTDRKEDYRKMAADAAQMFQEYGATEIMEAWGEDVRDGEVTDFRRAVQAKDDETIVFAWIIWPDKATADAAETKMESDERMKPPADAPFDMKRMIYGGFAPIFEMGRKGAGQ</sequence>
<gene>
    <name evidence="1" type="ORF">LCGC14_2521730</name>
</gene>
<proteinExistence type="predicted"/>
<organism evidence="1">
    <name type="scientific">marine sediment metagenome</name>
    <dbReference type="NCBI Taxonomy" id="412755"/>
    <lineage>
        <taxon>unclassified sequences</taxon>
        <taxon>metagenomes</taxon>
        <taxon>ecological metagenomes</taxon>
    </lineage>
</organism>
<name>A0A0F9D7S6_9ZZZZ</name>
<dbReference type="PIRSF" id="PIRSF007028">
    <property type="entry name" value="UCP007028"/>
    <property type="match status" value="1"/>
</dbReference>
<protein>
    <recommendedName>
        <fullName evidence="2">RNA signal recognition particle 4.5S RNA</fullName>
    </recommendedName>
</protein>
<dbReference type="SUPFAM" id="SSF54909">
    <property type="entry name" value="Dimeric alpha+beta barrel"/>
    <property type="match status" value="1"/>
</dbReference>